<keyword evidence="2" id="KW-1133">Transmembrane helix</keyword>
<dbReference type="Pfam" id="PF13196">
    <property type="entry name" value="DUF4012"/>
    <property type="match status" value="1"/>
</dbReference>
<dbReference type="AlphaFoldDB" id="A0A414FVF6"/>
<comment type="caution">
    <text evidence="3">The sequence shown here is derived from an EMBL/GenBank/DDBJ whole genome shotgun (WGS) entry which is preliminary data.</text>
</comment>
<reference evidence="3 4" key="1">
    <citation type="submission" date="2018-08" db="EMBL/GenBank/DDBJ databases">
        <title>A genome reference for cultivated species of the human gut microbiota.</title>
        <authorList>
            <person name="Zou Y."/>
            <person name="Xue W."/>
            <person name="Luo G."/>
        </authorList>
    </citation>
    <scope>NUCLEOTIDE SEQUENCE [LARGE SCALE GENOMIC DNA]</scope>
    <source>
        <strain evidence="3 4">AM30-5LB</strain>
    </source>
</reference>
<dbReference type="InterPro" id="IPR025101">
    <property type="entry name" value="DUF4012"/>
</dbReference>
<organism evidence="3 4">
    <name type="scientific">Collinsella intestinalis</name>
    <dbReference type="NCBI Taxonomy" id="147207"/>
    <lineage>
        <taxon>Bacteria</taxon>
        <taxon>Bacillati</taxon>
        <taxon>Actinomycetota</taxon>
        <taxon>Coriobacteriia</taxon>
        <taxon>Coriobacteriales</taxon>
        <taxon>Coriobacteriaceae</taxon>
        <taxon>Collinsella</taxon>
    </lineage>
</organism>
<dbReference type="EMBL" id="QSJI01000006">
    <property type="protein sequence ID" value="RHD55095.1"/>
    <property type="molecule type" value="Genomic_DNA"/>
</dbReference>
<proteinExistence type="predicted"/>
<evidence type="ECO:0000313" key="4">
    <source>
        <dbReference type="Proteomes" id="UP000286050"/>
    </source>
</evidence>
<evidence type="ECO:0000313" key="3">
    <source>
        <dbReference type="EMBL" id="RHD55095.1"/>
    </source>
</evidence>
<sequence>MPVDNNMPHGNHFASNGPRPGSAGSSANGNHHTPAPDTTEAFMMASRSGRTAKPAPAQPVANPGAGASMSGQNAHQQSNTYQQQGRAYASGGRGGSVYGGAQASSNRSAYSTGGGSEPKKGKGKIVALVVGLVILAIVAFGGTTGFFLYKDAKNLQAQAGTLMSEVSSMKDYLKNGEGEQLNATAGTVAEQIASMRKTVSSPAWTIASFIPVYGDDIKLVRGVMEQADLLAQDAMLPACAQLEDFKLGNLLTDGAVNIDMLKGLITTIQDVEPVVTSSIDAIDALPEPHIGKIKSLMDKVTGPMDTAKSALSNINEIAPVLPQMLGDGGSRTYLLMAQQNAELRATGGLPGSIGPLIVENGKITVGEFVAGSTNFSTEANMHGDVTAEENALFSDRMATRITDTNFNPDFPRVAHFAKGLYEAGTGQKVDGVIAIDPVFLQYLLALAGSVDVAGINVNGDNAAALMLHDAYNMLSVEQTDQFFSGVAGLAFKQIMGNLGEVGFSNLFKTLGRGIAEHRFLAWMENPEEEELMTLMGCSGALKDDPAEPELGVYFADETWSKISWYFSSNTHVDEGVKNSDGTTSYRVTTTMTNNLTLAEAANQVDYITGYHPNKKNRAGMFMHVYLVAPAGGSISNISTEGGDFSPQPFTEMPYNQWTFFTASPVLAGGETITISYDVTVSAEAEQPLMVRTTPTAQVVAGWGANEADPQPETAE</sequence>
<accession>A0A414FVF6</accession>
<feature type="transmembrane region" description="Helical" evidence="2">
    <location>
        <begin position="125"/>
        <end position="149"/>
    </location>
</feature>
<evidence type="ECO:0000256" key="2">
    <source>
        <dbReference type="SAM" id="Phobius"/>
    </source>
</evidence>
<evidence type="ECO:0000256" key="1">
    <source>
        <dbReference type="SAM" id="MobiDB-lite"/>
    </source>
</evidence>
<protein>
    <submittedName>
        <fullName evidence="3">DUF4012 domain-containing protein</fullName>
    </submittedName>
</protein>
<gene>
    <name evidence="3" type="ORF">DW787_06925</name>
</gene>
<dbReference type="Proteomes" id="UP000286050">
    <property type="component" value="Unassembled WGS sequence"/>
</dbReference>
<name>A0A414FVF6_9ACTN</name>
<dbReference type="RefSeq" id="WP_118272212.1">
    <property type="nucleotide sequence ID" value="NZ_QSJI01000006.1"/>
</dbReference>
<feature type="compositionally biased region" description="Polar residues" evidence="1">
    <location>
        <begin position="69"/>
        <end position="81"/>
    </location>
</feature>
<keyword evidence="2" id="KW-0472">Membrane</keyword>
<feature type="region of interest" description="Disordered" evidence="1">
    <location>
        <begin position="1"/>
        <end position="121"/>
    </location>
</feature>
<keyword evidence="2" id="KW-0812">Transmembrane</keyword>